<evidence type="ECO:0000313" key="2">
    <source>
        <dbReference type="Proteomes" id="UP000955338"/>
    </source>
</evidence>
<proteinExistence type="predicted"/>
<dbReference type="Proteomes" id="UP000955338">
    <property type="component" value="Chromosome"/>
</dbReference>
<accession>A0A8D4IXP6</accession>
<dbReference type="AlphaFoldDB" id="A0A8D4IXP6"/>
<dbReference type="REBASE" id="350199">
    <property type="entry name" value="Bta27576ORF4865P"/>
</dbReference>
<dbReference type="RefSeq" id="WP_261920681.1">
    <property type="nucleotide sequence ID" value="NZ_CP022011.1"/>
</dbReference>
<sequence length="680" mass="77223">MPGTFRIHGDNIVECERIAKLILEETEPTSVEISLMSPSTIVYNIYFNYLGYHFEWQLELLPGFNKAGRRRWEASIFTGLKNSGSFLDETPDAIVTYVENGLETILYAIEFCSALQAGNQAWQRSGRAFSTGRTGCPYLYIVDFVKYELDARTRERKALRFPNPAVPYSYISFSRESGNFVAQVYVRSEEFDKQFDRSLRNFDEDNFAEAELSRYIVKRMCGFDTTEEEEAILQKNLNVVLFLASSSRPATNFTPAQWRRLYAYHQGIVQFSLENSGFNFRKTITTKGHHGNSAEFLDLVESLSVGLASKDLPFGIIPAANRRRLANGIHQLYPAYDAAILNRIASDHSDLILCMIKGFKPRGDDNRPDRGILPLTAMLASTDIEVMTYIYGPIIERNFNVLLTNPRHLAASNGFWRAILALSNYLALDVPIIAGHSYDNEVLLDTSVLKEHYVGQLPDESELTQNDFSSIPQSFHEDDVDTGIHFLFSHLLRKVCFEGMCNPPGGDWSGLSLYYGDYEVRWLSLPRVSEEVNGKRPDHVLELFGVFDRPVLLSIESKERSFDLEANVGEGLVNYIYNLMNYVPNVKRLVHPRLGEWTQSEQLVDFNGFEVISAAAYLRGSAQANHIVFERSHCDMLFIMEPVGHGWEIEIVATTPATEILKKFICDKVAEIGFDDITLF</sequence>
<keyword evidence="2" id="KW-1185">Reference proteome</keyword>
<reference evidence="1" key="1">
    <citation type="submission" date="2017-06" db="EMBL/GenBank/DDBJ databases">
        <title>Genome sequencing of pathogenic and non-pathogenic strains within Bisgaard taxon 40.</title>
        <authorList>
            <person name="Ladner J.T."/>
            <person name="Lovett S.P."/>
            <person name="Koroleva G."/>
            <person name="Lorch J.M."/>
        </authorList>
    </citation>
    <scope>NUCLEOTIDE SEQUENCE</scope>
    <source>
        <strain evidence="1">27576-1-I1</strain>
    </source>
</reference>
<gene>
    <name evidence="1" type="ORF">CEP48_04860</name>
</gene>
<organism evidence="1 2">
    <name type="scientific">Mergibacter septicus</name>
    <dbReference type="NCBI Taxonomy" id="221402"/>
    <lineage>
        <taxon>Bacteria</taxon>
        <taxon>Pseudomonadati</taxon>
        <taxon>Pseudomonadota</taxon>
        <taxon>Gammaproteobacteria</taxon>
        <taxon>Pasteurellales</taxon>
        <taxon>Pasteurellaceae</taxon>
        <taxon>Mergibacter</taxon>
    </lineage>
</organism>
<name>A0A8D4IXP6_9PAST</name>
<dbReference type="EMBL" id="CP022011">
    <property type="protein sequence ID" value="QDJ14795.1"/>
    <property type="molecule type" value="Genomic_DNA"/>
</dbReference>
<dbReference type="REBASE" id="313664">
    <property type="entry name" value="Bta27517ORF4865P"/>
</dbReference>
<evidence type="ECO:0000313" key="1">
    <source>
        <dbReference type="EMBL" id="QDJ14795.1"/>
    </source>
</evidence>
<protein>
    <submittedName>
        <fullName evidence="1">Uncharacterized protein</fullName>
    </submittedName>
</protein>